<evidence type="ECO:0000259" key="1">
    <source>
        <dbReference type="PROSITE" id="PS51725"/>
    </source>
</evidence>
<gene>
    <name evidence="2" type="ORF">S01H4_39166</name>
</gene>
<feature type="domain" description="ABM" evidence="1">
    <location>
        <begin position="2"/>
        <end position="93"/>
    </location>
</feature>
<protein>
    <recommendedName>
        <fullName evidence="1">ABM domain-containing protein</fullName>
    </recommendedName>
</protein>
<dbReference type="PANTHER" id="PTHR40624:SF1">
    <property type="entry name" value="BIOSYNTHESIS MONOOXYGENASE, PUTATIVE (AFU_ORTHOLOGUE AFUA_1G12025)-RELATED"/>
    <property type="match status" value="1"/>
</dbReference>
<dbReference type="InterPro" id="IPR007138">
    <property type="entry name" value="ABM_dom"/>
</dbReference>
<dbReference type="InterPro" id="IPR011008">
    <property type="entry name" value="Dimeric_a/b-barrel"/>
</dbReference>
<proteinExistence type="predicted"/>
<dbReference type="PROSITE" id="PS51725">
    <property type="entry name" value="ABM"/>
    <property type="match status" value="1"/>
</dbReference>
<reference evidence="2" key="1">
    <citation type="journal article" date="2014" name="Front. Microbiol.">
        <title>High frequency of phylogenetically diverse reductive dehalogenase-homologous genes in deep subseafloor sedimentary metagenomes.</title>
        <authorList>
            <person name="Kawai M."/>
            <person name="Futagami T."/>
            <person name="Toyoda A."/>
            <person name="Takaki Y."/>
            <person name="Nishi S."/>
            <person name="Hori S."/>
            <person name="Arai W."/>
            <person name="Tsubouchi T."/>
            <person name="Morono Y."/>
            <person name="Uchiyama I."/>
            <person name="Ito T."/>
            <person name="Fujiyama A."/>
            <person name="Inagaki F."/>
            <person name="Takami H."/>
        </authorList>
    </citation>
    <scope>NUCLEOTIDE SEQUENCE</scope>
    <source>
        <strain evidence="2">Expedition CK06-06</strain>
    </source>
</reference>
<evidence type="ECO:0000313" key="2">
    <source>
        <dbReference type="EMBL" id="GAG97200.1"/>
    </source>
</evidence>
<dbReference type="Pfam" id="PF03992">
    <property type="entry name" value="ABM"/>
    <property type="match status" value="1"/>
</dbReference>
<dbReference type="EMBL" id="BART01021187">
    <property type="protein sequence ID" value="GAG97200.1"/>
    <property type="molecule type" value="Genomic_DNA"/>
</dbReference>
<dbReference type="PANTHER" id="PTHR40624">
    <property type="entry name" value="BIOSYNTHESIS MONOOXYGENASE, PUTATIVE (AFU_ORTHOLOGUE AFUA_1G12025)-RELATED"/>
    <property type="match status" value="1"/>
</dbReference>
<dbReference type="AlphaFoldDB" id="X1BQ97"/>
<name>X1BQ97_9ZZZZ</name>
<organism evidence="2">
    <name type="scientific">marine sediment metagenome</name>
    <dbReference type="NCBI Taxonomy" id="412755"/>
    <lineage>
        <taxon>unclassified sequences</taxon>
        <taxon>metagenomes</taxon>
        <taxon>ecological metagenomes</taxon>
    </lineage>
</organism>
<dbReference type="SUPFAM" id="SSF54909">
    <property type="entry name" value="Dimeric alpha+beta barrel"/>
    <property type="match status" value="1"/>
</dbReference>
<dbReference type="Gene3D" id="3.30.70.100">
    <property type="match status" value="1"/>
</dbReference>
<comment type="caution">
    <text evidence="2">The sequence shown here is derived from an EMBL/GenBank/DDBJ whole genome shotgun (WGS) entry which is preliminary data.</text>
</comment>
<sequence length="96" mass="10720">MVTIIAIVEVKEGKMEEAKEVLKEMALQVKASEPGTLEYIPHTVKGKDNKHKILFYEKYESGEAMKTHMANLAKTGAKLTPLLVPGMDLKTCFEII</sequence>
<accession>X1BQ97</accession>